<dbReference type="InterPro" id="IPR050624">
    <property type="entry name" value="HTH-type_Tx_Regulator"/>
</dbReference>
<accession>A0ABW0T0M8</accession>
<evidence type="ECO:0000256" key="2">
    <source>
        <dbReference type="PROSITE-ProRule" id="PRU00335"/>
    </source>
</evidence>
<feature type="DNA-binding region" description="H-T-H motif" evidence="2">
    <location>
        <begin position="35"/>
        <end position="54"/>
    </location>
</feature>
<evidence type="ECO:0000313" key="5">
    <source>
        <dbReference type="Proteomes" id="UP001596111"/>
    </source>
</evidence>
<dbReference type="Gene3D" id="1.10.357.10">
    <property type="entry name" value="Tetracycline Repressor, domain 2"/>
    <property type="match status" value="1"/>
</dbReference>
<evidence type="ECO:0000313" key="4">
    <source>
        <dbReference type="EMBL" id="MFC5582141.1"/>
    </source>
</evidence>
<evidence type="ECO:0000256" key="1">
    <source>
        <dbReference type="ARBA" id="ARBA00023125"/>
    </source>
</evidence>
<dbReference type="SUPFAM" id="SSF46689">
    <property type="entry name" value="Homeodomain-like"/>
    <property type="match status" value="1"/>
</dbReference>
<evidence type="ECO:0000259" key="3">
    <source>
        <dbReference type="PROSITE" id="PS50977"/>
    </source>
</evidence>
<dbReference type="EMBL" id="JBHSNG010000014">
    <property type="protein sequence ID" value="MFC5582141.1"/>
    <property type="molecule type" value="Genomic_DNA"/>
</dbReference>
<dbReference type="Pfam" id="PF00440">
    <property type="entry name" value="TetR_N"/>
    <property type="match status" value="1"/>
</dbReference>
<sequence>MSDMRKTDSRASRTRLLLHRSLATLIHEKSYDAIVVKEILARAHLARSTFYAHFDSKEELLLSSIRYVLAVARDRLPELSDPVDRLLYFSLPVLQHIEAHIQQAPVAATRRGHRQVHRRLEKILIEQAEADIRRAPLDRDMPATPPELLAQHLVTTFLVVIDWWLHCRPAPSAREADDSYRVLVEPILRMGRCA</sequence>
<dbReference type="RefSeq" id="WP_377327940.1">
    <property type="nucleotide sequence ID" value="NZ_JBHSNG010000014.1"/>
</dbReference>
<dbReference type="PANTHER" id="PTHR43479">
    <property type="entry name" value="ACREF/ENVCD OPERON REPRESSOR-RELATED"/>
    <property type="match status" value="1"/>
</dbReference>
<dbReference type="InterPro" id="IPR001647">
    <property type="entry name" value="HTH_TetR"/>
</dbReference>
<name>A0ABW0T0M8_9GAMM</name>
<dbReference type="PROSITE" id="PS50977">
    <property type="entry name" value="HTH_TETR_2"/>
    <property type="match status" value="1"/>
</dbReference>
<keyword evidence="5" id="KW-1185">Reference proteome</keyword>
<dbReference type="PANTHER" id="PTHR43479:SF7">
    <property type="entry name" value="TETR-FAMILY TRANSCRIPTIONAL REGULATOR"/>
    <property type="match status" value="1"/>
</dbReference>
<organism evidence="4 5">
    <name type="scientific">Rhodanobacter terrae</name>
    <dbReference type="NCBI Taxonomy" id="418647"/>
    <lineage>
        <taxon>Bacteria</taxon>
        <taxon>Pseudomonadati</taxon>
        <taxon>Pseudomonadota</taxon>
        <taxon>Gammaproteobacteria</taxon>
        <taxon>Lysobacterales</taxon>
        <taxon>Rhodanobacteraceae</taxon>
        <taxon>Rhodanobacter</taxon>
    </lineage>
</organism>
<feature type="domain" description="HTH tetR-type" evidence="3">
    <location>
        <begin position="12"/>
        <end position="72"/>
    </location>
</feature>
<keyword evidence="1 2" id="KW-0238">DNA-binding</keyword>
<protein>
    <submittedName>
        <fullName evidence="4">TetR/AcrR family transcriptional regulator</fullName>
    </submittedName>
</protein>
<dbReference type="Proteomes" id="UP001596111">
    <property type="component" value="Unassembled WGS sequence"/>
</dbReference>
<reference evidence="5" key="1">
    <citation type="journal article" date="2019" name="Int. J. Syst. Evol. Microbiol.">
        <title>The Global Catalogue of Microorganisms (GCM) 10K type strain sequencing project: providing services to taxonomists for standard genome sequencing and annotation.</title>
        <authorList>
            <consortium name="The Broad Institute Genomics Platform"/>
            <consortium name="The Broad Institute Genome Sequencing Center for Infectious Disease"/>
            <person name="Wu L."/>
            <person name="Ma J."/>
        </authorList>
    </citation>
    <scope>NUCLEOTIDE SEQUENCE [LARGE SCALE GENOMIC DNA]</scope>
    <source>
        <strain evidence="5">CGMCC 1.13587</strain>
    </source>
</reference>
<dbReference type="InterPro" id="IPR009057">
    <property type="entry name" value="Homeodomain-like_sf"/>
</dbReference>
<gene>
    <name evidence="4" type="ORF">ACFPPB_13540</name>
</gene>
<comment type="caution">
    <text evidence="4">The sequence shown here is derived from an EMBL/GenBank/DDBJ whole genome shotgun (WGS) entry which is preliminary data.</text>
</comment>
<proteinExistence type="predicted"/>